<evidence type="ECO:0000259" key="2">
    <source>
        <dbReference type="Pfam" id="PF04149"/>
    </source>
</evidence>
<dbReference type="EMBL" id="JBHMCR010000004">
    <property type="protein sequence ID" value="MFB9520076.1"/>
    <property type="molecule type" value="Genomic_DNA"/>
</dbReference>
<dbReference type="RefSeq" id="WP_345222143.1">
    <property type="nucleotide sequence ID" value="NZ_BAAAXE010000013.1"/>
</dbReference>
<proteinExistence type="predicted"/>
<protein>
    <submittedName>
        <fullName evidence="3">DUF397 domain-containing protein</fullName>
    </submittedName>
</protein>
<gene>
    <name evidence="3" type="ORF">ACFFTU_08975</name>
</gene>
<dbReference type="Pfam" id="PF04149">
    <property type="entry name" value="DUF397"/>
    <property type="match status" value="1"/>
</dbReference>
<name>A0ABV5PA50_STRCM</name>
<dbReference type="InterPro" id="IPR007278">
    <property type="entry name" value="DUF397"/>
</dbReference>
<evidence type="ECO:0000256" key="1">
    <source>
        <dbReference type="SAM" id="MobiDB-lite"/>
    </source>
</evidence>
<keyword evidence="4" id="KW-1185">Reference proteome</keyword>
<reference evidence="3 4" key="1">
    <citation type="submission" date="2024-09" db="EMBL/GenBank/DDBJ databases">
        <authorList>
            <person name="Sun Q."/>
            <person name="Mori K."/>
        </authorList>
    </citation>
    <scope>NUCLEOTIDE SEQUENCE [LARGE SCALE GENOMIC DNA]</scope>
    <source>
        <strain evidence="3 4">JCM 4362</strain>
    </source>
</reference>
<accession>A0ABV5PA50</accession>
<organism evidence="3 4">
    <name type="scientific">Streptomyces cremeus</name>
    <dbReference type="NCBI Taxonomy" id="66881"/>
    <lineage>
        <taxon>Bacteria</taxon>
        <taxon>Bacillati</taxon>
        <taxon>Actinomycetota</taxon>
        <taxon>Actinomycetes</taxon>
        <taxon>Kitasatosporales</taxon>
        <taxon>Streptomycetaceae</taxon>
        <taxon>Streptomyces</taxon>
    </lineage>
</organism>
<sequence length="62" mass="6758">MEHGAWRTSSYSDGQGGSCLAVQDDHPTHIPVRDTKDRTGPVLQHTRPTWALFVDAVKSGAL</sequence>
<comment type="caution">
    <text evidence="3">The sequence shown here is derived from an EMBL/GenBank/DDBJ whole genome shotgun (WGS) entry which is preliminary data.</text>
</comment>
<feature type="compositionally biased region" description="Basic and acidic residues" evidence="1">
    <location>
        <begin position="23"/>
        <end position="39"/>
    </location>
</feature>
<feature type="region of interest" description="Disordered" evidence="1">
    <location>
        <begin position="1"/>
        <end position="42"/>
    </location>
</feature>
<feature type="domain" description="DUF397" evidence="2">
    <location>
        <begin position="5"/>
        <end position="58"/>
    </location>
</feature>
<dbReference type="Proteomes" id="UP001589718">
    <property type="component" value="Unassembled WGS sequence"/>
</dbReference>
<evidence type="ECO:0000313" key="3">
    <source>
        <dbReference type="EMBL" id="MFB9520076.1"/>
    </source>
</evidence>
<evidence type="ECO:0000313" key="4">
    <source>
        <dbReference type="Proteomes" id="UP001589718"/>
    </source>
</evidence>